<keyword evidence="3" id="KW-0808">Transferase</keyword>
<dbReference type="EMBL" id="DXBU01000133">
    <property type="protein sequence ID" value="HIZ23075.1"/>
    <property type="molecule type" value="Genomic_DNA"/>
</dbReference>
<sequence>MTHVKKTDTLEEKKERLLTLLKEYLKEDVCVAFSGGVDSSLLLVMASRAARESGRKVYAITMDTVLHPSGDLGAARKVLEGTGAEHVILKLNELAVPEMKNNPVNRCYLCKKALYEQMLSYGEKKGIHTLIEGSNEDDLHVYRPGLTAVKELGVKSPLAYLHITKEEVRSLAREYGIPVADRPSSPCLATRLPYGTEIDLELLNRIDQGEEYLRGLGFYNVRMRVHGDIVRLEVDEKDFSALLGHRRKIIQKLKELGFPYITLDLEGFRSGSMDQIQTRDNSEI</sequence>
<evidence type="ECO:0000313" key="3">
    <source>
        <dbReference type="EMBL" id="HIZ23075.1"/>
    </source>
</evidence>
<reference evidence="3" key="2">
    <citation type="submission" date="2021-04" db="EMBL/GenBank/DDBJ databases">
        <authorList>
            <person name="Gilroy R."/>
        </authorList>
    </citation>
    <scope>NUCLEOTIDE SEQUENCE</scope>
    <source>
        <strain evidence="3">14324</strain>
    </source>
</reference>
<dbReference type="Pfam" id="PF00733">
    <property type="entry name" value="Asn_synthase"/>
    <property type="match status" value="1"/>
</dbReference>
<evidence type="ECO:0000313" key="4">
    <source>
        <dbReference type="Proteomes" id="UP000824041"/>
    </source>
</evidence>
<feature type="active site" description="Nucleophile and sulfur donor" evidence="1">
    <location>
        <position position="187"/>
    </location>
</feature>
<name>A0A9D2DU62_9FIRM</name>
<dbReference type="Proteomes" id="UP000824041">
    <property type="component" value="Unassembled WGS sequence"/>
</dbReference>
<dbReference type="PANTHER" id="PTHR43169:SF2">
    <property type="entry name" value="NAD_GMP SYNTHASE DOMAIN-CONTAINING PROTEIN"/>
    <property type="match status" value="1"/>
</dbReference>
<evidence type="ECO:0000259" key="2">
    <source>
        <dbReference type="Pfam" id="PF00733"/>
    </source>
</evidence>
<dbReference type="CDD" id="cd01990">
    <property type="entry name" value="LarE-like"/>
    <property type="match status" value="1"/>
</dbReference>
<dbReference type="AlphaFoldDB" id="A0A9D2DU62"/>
<dbReference type="InterPro" id="IPR052188">
    <property type="entry name" value="Ni-pincer_cofactor_biosynth"/>
</dbReference>
<dbReference type="PANTHER" id="PTHR43169">
    <property type="entry name" value="EXSB FAMILY PROTEIN"/>
    <property type="match status" value="1"/>
</dbReference>
<dbReference type="InterPro" id="IPR005232">
    <property type="entry name" value="LarE"/>
</dbReference>
<dbReference type="InterPro" id="IPR014729">
    <property type="entry name" value="Rossmann-like_a/b/a_fold"/>
</dbReference>
<proteinExistence type="predicted"/>
<dbReference type="InterPro" id="IPR001962">
    <property type="entry name" value="Asn_synthase"/>
</dbReference>
<gene>
    <name evidence="3" type="primary">larE</name>
    <name evidence="3" type="ORF">IAA21_09815</name>
</gene>
<dbReference type="Gene3D" id="3.40.50.620">
    <property type="entry name" value="HUPs"/>
    <property type="match status" value="1"/>
</dbReference>
<organism evidence="3 4">
    <name type="scientific">Candidatus Blautia faecigallinarum</name>
    <dbReference type="NCBI Taxonomy" id="2838488"/>
    <lineage>
        <taxon>Bacteria</taxon>
        <taxon>Bacillati</taxon>
        <taxon>Bacillota</taxon>
        <taxon>Clostridia</taxon>
        <taxon>Lachnospirales</taxon>
        <taxon>Lachnospiraceae</taxon>
        <taxon>Blautia</taxon>
    </lineage>
</organism>
<feature type="domain" description="Asparagine synthetase" evidence="2">
    <location>
        <begin position="28"/>
        <end position="93"/>
    </location>
</feature>
<dbReference type="GO" id="GO:0006529">
    <property type="term" value="P:asparagine biosynthetic process"/>
    <property type="evidence" value="ECO:0007669"/>
    <property type="project" value="InterPro"/>
</dbReference>
<comment type="caution">
    <text evidence="3">The sequence shown here is derived from an EMBL/GenBank/DDBJ whole genome shotgun (WGS) entry which is preliminary data.</text>
</comment>
<protein>
    <submittedName>
        <fullName evidence="3">ATP-dependent sacrificial sulfur transferase LarE</fullName>
    </submittedName>
</protein>
<dbReference type="PIRSF" id="PIRSF006661">
    <property type="entry name" value="PP-lp_UCP006661"/>
    <property type="match status" value="1"/>
</dbReference>
<dbReference type="GO" id="GO:0016783">
    <property type="term" value="F:sulfurtransferase activity"/>
    <property type="evidence" value="ECO:0007669"/>
    <property type="project" value="InterPro"/>
</dbReference>
<accession>A0A9D2DU62</accession>
<evidence type="ECO:0000256" key="1">
    <source>
        <dbReference type="PIRSR" id="PIRSR006661-1"/>
    </source>
</evidence>
<dbReference type="NCBIfam" id="TIGR00268">
    <property type="entry name" value="ATP-dependent sacrificial sulfur transferase LarE"/>
    <property type="match status" value="1"/>
</dbReference>
<reference evidence="3" key="1">
    <citation type="journal article" date="2021" name="PeerJ">
        <title>Extensive microbial diversity within the chicken gut microbiome revealed by metagenomics and culture.</title>
        <authorList>
            <person name="Gilroy R."/>
            <person name="Ravi A."/>
            <person name="Getino M."/>
            <person name="Pursley I."/>
            <person name="Horton D.L."/>
            <person name="Alikhan N.F."/>
            <person name="Baker D."/>
            <person name="Gharbi K."/>
            <person name="Hall N."/>
            <person name="Watson M."/>
            <person name="Adriaenssens E.M."/>
            <person name="Foster-Nyarko E."/>
            <person name="Jarju S."/>
            <person name="Secka A."/>
            <person name="Antonio M."/>
            <person name="Oren A."/>
            <person name="Chaudhuri R.R."/>
            <person name="La Ragione R."/>
            <person name="Hildebrand F."/>
            <person name="Pallen M.J."/>
        </authorList>
    </citation>
    <scope>NUCLEOTIDE SEQUENCE</scope>
    <source>
        <strain evidence="3">14324</strain>
    </source>
</reference>
<dbReference type="SUPFAM" id="SSF52402">
    <property type="entry name" value="Adenine nucleotide alpha hydrolases-like"/>
    <property type="match status" value="1"/>
</dbReference>
<dbReference type="GO" id="GO:0004066">
    <property type="term" value="F:asparagine synthase (glutamine-hydrolyzing) activity"/>
    <property type="evidence" value="ECO:0007669"/>
    <property type="project" value="InterPro"/>
</dbReference>